<evidence type="ECO:0000313" key="4">
    <source>
        <dbReference type="Proteomes" id="UP000044602"/>
    </source>
</evidence>
<feature type="compositionally biased region" description="Low complexity" evidence="2">
    <location>
        <begin position="54"/>
        <end position="72"/>
    </location>
</feature>
<accession>A0A0G4MYM2</accession>
<feature type="compositionally biased region" description="Polar residues" evidence="2">
    <location>
        <begin position="73"/>
        <end position="82"/>
    </location>
</feature>
<keyword evidence="4" id="KW-1185">Reference proteome</keyword>
<feature type="compositionally biased region" description="Acidic residues" evidence="2">
    <location>
        <begin position="397"/>
        <end position="412"/>
    </location>
</feature>
<feature type="region of interest" description="Disordered" evidence="2">
    <location>
        <begin position="391"/>
        <end position="563"/>
    </location>
</feature>
<feature type="region of interest" description="Disordered" evidence="2">
    <location>
        <begin position="212"/>
        <end position="316"/>
    </location>
</feature>
<dbReference type="GO" id="GO:0030289">
    <property type="term" value="C:protein phosphatase 4 complex"/>
    <property type="evidence" value="ECO:0007669"/>
    <property type="project" value="InterPro"/>
</dbReference>
<dbReference type="PANTHER" id="PTHR16487:SF0">
    <property type="entry name" value="PROTEIN PHOSPHATASE 4 REGULATORY SUBUNIT 2-RELATED"/>
    <property type="match status" value="1"/>
</dbReference>
<dbReference type="AlphaFoldDB" id="A0A0G4MYM2"/>
<proteinExistence type="inferred from homology"/>
<sequence>MEIETDEEVLRQLAAGGGMDYAQWPNLLQSILSRLDKIAHDEFPIPALPPPPQQANAPGQQRTLPPLLSSSLEAPTSRPSSQDADKENNQPQNSAATTEPTVTDDPEEAPAPALPVTLPPGVLPPQLDGMLTEINNVLTKNFTKFPPHTIQRVSELLLEPRQHYRHLASYLHALDRVVHVTSTNNIYPLPPAIPDMSTMTLLSNGVTDPVTGAITSTTRTPEPKDPAANVSWGNPTTAAPPASGVGSDEALGGALLTPIPWLTRRPSPRGDSASSSPTSTHSGSGPSPGNGQQSQGQHEIRTESTETIEGPNGMGHIETVTISVNGISSTANTAATGPRPITQGELLRQEQQRGVVPVSQLARQAEEAAAQHIHAAAAQLAAAQAAAAAARAGSSDIDPDADPDADDDDDMPADASTAAAPTTDTSADAADGDEATTMSPAAAAVAADADEVPHARGPAEIGADDLGPQSASRTTYGGPGVEMQGIDVEAAVGRKPDEEPTTSINEDDAASDAESEASQKREADADVGEGPAPKKRKDGDGDEDMSDDGTEDKTEKVDSAKEG</sequence>
<evidence type="ECO:0000256" key="1">
    <source>
        <dbReference type="ARBA" id="ARBA00009207"/>
    </source>
</evidence>
<comment type="similarity">
    <text evidence="1">Belongs to the PPP4R2 family.</text>
</comment>
<feature type="compositionally biased region" description="Acidic residues" evidence="2">
    <location>
        <begin position="505"/>
        <end position="515"/>
    </location>
</feature>
<feature type="compositionally biased region" description="Acidic residues" evidence="2">
    <location>
        <begin position="540"/>
        <end position="550"/>
    </location>
</feature>
<name>A0A0G4MYM2_VERLO</name>
<dbReference type="GO" id="GO:0019888">
    <property type="term" value="F:protein phosphatase regulator activity"/>
    <property type="evidence" value="ECO:0007669"/>
    <property type="project" value="InterPro"/>
</dbReference>
<dbReference type="STRING" id="100787.A0A0G4MYM2"/>
<feature type="compositionally biased region" description="Low complexity" evidence="2">
    <location>
        <begin position="269"/>
        <end position="297"/>
    </location>
</feature>
<dbReference type="Proteomes" id="UP000044602">
    <property type="component" value="Unassembled WGS sequence"/>
</dbReference>
<organism evidence="3 4">
    <name type="scientific">Verticillium longisporum</name>
    <name type="common">Verticillium dahliae var. longisporum</name>
    <dbReference type="NCBI Taxonomy" id="100787"/>
    <lineage>
        <taxon>Eukaryota</taxon>
        <taxon>Fungi</taxon>
        <taxon>Dikarya</taxon>
        <taxon>Ascomycota</taxon>
        <taxon>Pezizomycotina</taxon>
        <taxon>Sordariomycetes</taxon>
        <taxon>Hypocreomycetidae</taxon>
        <taxon>Glomerellales</taxon>
        <taxon>Plectosphaerellaceae</taxon>
        <taxon>Verticillium</taxon>
    </lineage>
</organism>
<dbReference type="PANTHER" id="PTHR16487">
    <property type="entry name" value="PPP4R2-RELATED PROTEIN"/>
    <property type="match status" value="1"/>
</dbReference>
<dbReference type="Pfam" id="PF09184">
    <property type="entry name" value="PPP4R2"/>
    <property type="match status" value="1"/>
</dbReference>
<dbReference type="GO" id="GO:0005634">
    <property type="term" value="C:nucleus"/>
    <property type="evidence" value="ECO:0007669"/>
    <property type="project" value="TreeGrafter"/>
</dbReference>
<dbReference type="GO" id="GO:0005737">
    <property type="term" value="C:cytoplasm"/>
    <property type="evidence" value="ECO:0007669"/>
    <property type="project" value="TreeGrafter"/>
</dbReference>
<gene>
    <name evidence="3" type="ORF">BN1708_001533</name>
</gene>
<evidence type="ECO:0000256" key="2">
    <source>
        <dbReference type="SAM" id="MobiDB-lite"/>
    </source>
</evidence>
<dbReference type="InterPro" id="IPR015267">
    <property type="entry name" value="PPP4R2"/>
</dbReference>
<feature type="compositionally biased region" description="Low complexity" evidence="2">
    <location>
        <begin position="413"/>
        <end position="447"/>
    </location>
</feature>
<protein>
    <submittedName>
        <fullName evidence="3">Uncharacterized protein</fullName>
    </submittedName>
</protein>
<feature type="region of interest" description="Disordered" evidence="2">
    <location>
        <begin position="42"/>
        <end position="121"/>
    </location>
</feature>
<dbReference type="EMBL" id="CVQH01025860">
    <property type="protein sequence ID" value="CRK39234.1"/>
    <property type="molecule type" value="Genomic_DNA"/>
</dbReference>
<reference evidence="3 4" key="1">
    <citation type="submission" date="2015-05" db="EMBL/GenBank/DDBJ databases">
        <authorList>
            <person name="Wang D.B."/>
            <person name="Wang M."/>
        </authorList>
    </citation>
    <scope>NUCLEOTIDE SEQUENCE [LARGE SCALE GENOMIC DNA]</scope>
    <source>
        <strain evidence="3">VL1</strain>
    </source>
</reference>
<feature type="compositionally biased region" description="Basic and acidic residues" evidence="2">
    <location>
        <begin position="551"/>
        <end position="563"/>
    </location>
</feature>
<evidence type="ECO:0000313" key="3">
    <source>
        <dbReference type="EMBL" id="CRK39234.1"/>
    </source>
</evidence>